<dbReference type="RefSeq" id="WP_204702876.1">
    <property type="nucleotide sequence ID" value="NZ_JAFBDQ010000020.1"/>
</dbReference>
<feature type="transmembrane region" description="Helical" evidence="1">
    <location>
        <begin position="12"/>
        <end position="32"/>
    </location>
</feature>
<evidence type="ECO:0000313" key="2">
    <source>
        <dbReference type="EMBL" id="MBM7557952.1"/>
    </source>
</evidence>
<dbReference type="InterPro" id="IPR012902">
    <property type="entry name" value="N_methyl_site"/>
</dbReference>
<comment type="caution">
    <text evidence="2">The sequence shown here is derived from an EMBL/GenBank/DDBJ whole genome shotgun (WGS) entry which is preliminary data.</text>
</comment>
<proteinExistence type="predicted"/>
<protein>
    <submittedName>
        <fullName evidence="2">Prepilin-type N-terminal cleavage/methylation domain-containing protein</fullName>
    </submittedName>
</protein>
<dbReference type="EMBL" id="JAFBDQ010000020">
    <property type="protein sequence ID" value="MBM7557952.1"/>
    <property type="molecule type" value="Genomic_DNA"/>
</dbReference>
<evidence type="ECO:0000256" key="1">
    <source>
        <dbReference type="SAM" id="Phobius"/>
    </source>
</evidence>
<sequence length="201" mass="22590">MKKEDGFTIIEIVVVVAILTVSLLTIASTFVYNFKATVKNEKSAQALSFAKRISEDIKSVSIDMVNNEGYDRTNYSDETETGAFSPTHIRMRLNGYYSNFNDIIASLNSDDDGNSSDAFEKLADNLGINGANNIFIKKENMMAVVKIEEYKKRDSDGDLVKDSSGNEIEIKEIKTVSIEVKYLDRSNNMQQKQLSTLITRR</sequence>
<keyword evidence="1" id="KW-0812">Transmembrane</keyword>
<dbReference type="Proteomes" id="UP000774000">
    <property type="component" value="Unassembled WGS sequence"/>
</dbReference>
<accession>A0A938XR00</accession>
<dbReference type="NCBIfam" id="TIGR02532">
    <property type="entry name" value="IV_pilin_GFxxxE"/>
    <property type="match status" value="1"/>
</dbReference>
<keyword evidence="1" id="KW-1133">Transmembrane helix</keyword>
<reference evidence="2" key="1">
    <citation type="submission" date="2021-01" db="EMBL/GenBank/DDBJ databases">
        <title>Genomic Encyclopedia of Type Strains, Phase IV (KMG-IV): sequencing the most valuable type-strain genomes for metagenomic binning, comparative biology and taxonomic classification.</title>
        <authorList>
            <person name="Goeker M."/>
        </authorList>
    </citation>
    <scope>NUCLEOTIDE SEQUENCE</scope>
    <source>
        <strain evidence="2">DSM 23230</strain>
    </source>
</reference>
<organism evidence="2 3">
    <name type="scientific">Halanaerobacter jeridensis</name>
    <dbReference type="NCBI Taxonomy" id="706427"/>
    <lineage>
        <taxon>Bacteria</taxon>
        <taxon>Bacillati</taxon>
        <taxon>Bacillota</taxon>
        <taxon>Clostridia</taxon>
        <taxon>Halanaerobiales</taxon>
        <taxon>Halobacteroidaceae</taxon>
        <taxon>Halanaerobacter</taxon>
    </lineage>
</organism>
<evidence type="ECO:0000313" key="3">
    <source>
        <dbReference type="Proteomes" id="UP000774000"/>
    </source>
</evidence>
<keyword evidence="3" id="KW-1185">Reference proteome</keyword>
<dbReference type="AlphaFoldDB" id="A0A938XR00"/>
<name>A0A938XR00_9FIRM</name>
<gene>
    <name evidence="2" type="ORF">JOC47_002820</name>
</gene>
<keyword evidence="1" id="KW-0472">Membrane</keyword>
<dbReference type="Pfam" id="PF07963">
    <property type="entry name" value="N_methyl"/>
    <property type="match status" value="1"/>
</dbReference>